<evidence type="ECO:0000256" key="6">
    <source>
        <dbReference type="ARBA" id="ARBA00023136"/>
    </source>
</evidence>
<evidence type="ECO:0000256" key="7">
    <source>
        <dbReference type="PROSITE-ProRule" id="PRU00175"/>
    </source>
</evidence>
<dbReference type="SUPFAM" id="SSF57850">
    <property type="entry name" value="RING/U-box"/>
    <property type="match status" value="1"/>
</dbReference>
<evidence type="ECO:0000313" key="11">
    <source>
        <dbReference type="EMBL" id="OTF79123.1"/>
    </source>
</evidence>
<comment type="caution">
    <text evidence="11">The sequence shown here is derived from an EMBL/GenBank/DDBJ whole genome shotgun (WGS) entry which is preliminary data.</text>
</comment>
<dbReference type="GO" id="GO:0007032">
    <property type="term" value="P:endosome organization"/>
    <property type="evidence" value="ECO:0007669"/>
    <property type="project" value="TreeGrafter"/>
</dbReference>
<dbReference type="PANTHER" id="PTHR23323">
    <property type="entry name" value="VACUOLAR PROTEIN SORTING-ASSOCIATED PROTEIN"/>
    <property type="match status" value="1"/>
</dbReference>
<dbReference type="GO" id="GO:0007033">
    <property type="term" value="P:vacuole organization"/>
    <property type="evidence" value="ECO:0007669"/>
    <property type="project" value="TreeGrafter"/>
</dbReference>
<dbReference type="GO" id="GO:0006886">
    <property type="term" value="P:intracellular protein transport"/>
    <property type="evidence" value="ECO:0007669"/>
    <property type="project" value="UniProtKB-UniRule"/>
</dbReference>
<keyword evidence="9" id="KW-0175">Coiled coil</keyword>
<keyword evidence="4 7" id="KW-0863">Zinc-finger</keyword>
<dbReference type="CDD" id="cd16688">
    <property type="entry name" value="RING-H2_Vps11"/>
    <property type="match status" value="1"/>
</dbReference>
<gene>
    <name evidence="11" type="ORF">BLA29_004595</name>
</gene>
<feature type="coiled-coil region" evidence="9">
    <location>
        <begin position="115"/>
        <end position="149"/>
    </location>
</feature>
<keyword evidence="3" id="KW-0479">Metal-binding</keyword>
<name>A0A1Y3BH16_EURMA</name>
<dbReference type="Pfam" id="PF23356">
    <property type="entry name" value="TPR_PEP5_VPS11"/>
    <property type="match status" value="1"/>
</dbReference>
<evidence type="ECO:0000256" key="9">
    <source>
        <dbReference type="SAM" id="Coils"/>
    </source>
</evidence>
<evidence type="ECO:0000256" key="1">
    <source>
        <dbReference type="ARBA" id="ARBA00004492"/>
    </source>
</evidence>
<dbReference type="GO" id="GO:0048284">
    <property type="term" value="P:organelle fusion"/>
    <property type="evidence" value="ECO:0007669"/>
    <property type="project" value="TreeGrafter"/>
</dbReference>
<dbReference type="Proteomes" id="UP000194236">
    <property type="component" value="Unassembled WGS sequence"/>
</dbReference>
<keyword evidence="12" id="KW-1185">Reference proteome</keyword>
<dbReference type="GO" id="GO:0031902">
    <property type="term" value="C:late endosome membrane"/>
    <property type="evidence" value="ECO:0007669"/>
    <property type="project" value="UniProtKB-SubCell"/>
</dbReference>
<feature type="repeat" description="CHCR" evidence="8">
    <location>
        <begin position="1"/>
        <end position="71"/>
    </location>
</feature>
<evidence type="ECO:0000256" key="8">
    <source>
        <dbReference type="PROSITE-ProRule" id="PRU01006"/>
    </source>
</evidence>
<evidence type="ECO:0000259" key="10">
    <source>
        <dbReference type="PROSITE" id="PS50089"/>
    </source>
</evidence>
<accession>A0A1Y3BH16</accession>
<dbReference type="GO" id="GO:0030674">
    <property type="term" value="F:protein-macromolecule adaptor activity"/>
    <property type="evidence" value="ECO:0007669"/>
    <property type="project" value="TreeGrafter"/>
</dbReference>
<dbReference type="InterPro" id="IPR018957">
    <property type="entry name" value="Znf_C3HC4_RING-type"/>
</dbReference>
<organism evidence="11 12">
    <name type="scientific">Euroglyphus maynei</name>
    <name type="common">Mayne's house dust mite</name>
    <dbReference type="NCBI Taxonomy" id="6958"/>
    <lineage>
        <taxon>Eukaryota</taxon>
        <taxon>Metazoa</taxon>
        <taxon>Ecdysozoa</taxon>
        <taxon>Arthropoda</taxon>
        <taxon>Chelicerata</taxon>
        <taxon>Arachnida</taxon>
        <taxon>Acari</taxon>
        <taxon>Acariformes</taxon>
        <taxon>Sarcoptiformes</taxon>
        <taxon>Astigmata</taxon>
        <taxon>Psoroptidia</taxon>
        <taxon>Analgoidea</taxon>
        <taxon>Pyroglyphidae</taxon>
        <taxon>Pyroglyphinae</taxon>
        <taxon>Euroglyphus</taxon>
    </lineage>
</organism>
<keyword evidence="6" id="KW-0472">Membrane</keyword>
<dbReference type="EMBL" id="MUJZ01024757">
    <property type="protein sequence ID" value="OTF79123.1"/>
    <property type="molecule type" value="Genomic_DNA"/>
</dbReference>
<dbReference type="GO" id="GO:0008270">
    <property type="term" value="F:zinc ion binding"/>
    <property type="evidence" value="ECO:0007669"/>
    <property type="project" value="UniProtKB-KW"/>
</dbReference>
<reference evidence="11 12" key="1">
    <citation type="submission" date="2017-03" db="EMBL/GenBank/DDBJ databases">
        <title>Genome Survey of Euroglyphus maynei.</title>
        <authorList>
            <person name="Arlian L.G."/>
            <person name="Morgan M.S."/>
            <person name="Rider S.D."/>
        </authorList>
    </citation>
    <scope>NUCLEOTIDE SEQUENCE [LARGE SCALE GENOMIC DNA]</scope>
    <source>
        <strain evidence="11">Arlian Lab</strain>
        <tissue evidence="11">Whole body</tissue>
    </source>
</reference>
<protein>
    <recommendedName>
        <fullName evidence="10">RING-type domain-containing protein</fullName>
    </recommendedName>
</protein>
<dbReference type="GO" id="GO:0006904">
    <property type="term" value="P:vesicle docking involved in exocytosis"/>
    <property type="evidence" value="ECO:0007669"/>
    <property type="project" value="TreeGrafter"/>
</dbReference>
<dbReference type="Pfam" id="PF00097">
    <property type="entry name" value="zf-C3HC4"/>
    <property type="match status" value="1"/>
</dbReference>
<dbReference type="Gene3D" id="3.30.40.10">
    <property type="entry name" value="Zinc/RING finger domain, C3HC4 (zinc finger)"/>
    <property type="match status" value="1"/>
</dbReference>
<evidence type="ECO:0000256" key="4">
    <source>
        <dbReference type="ARBA" id="ARBA00022771"/>
    </source>
</evidence>
<dbReference type="OrthoDB" id="26184at2759"/>
<sequence>MILCQMSNFIPGVLFLYEKSKMYKQILTHFIQRKDSENVMQTCRKYADQVYPKLWVDALQYFAQIFTHEQKDNITEILGKIEQHQLLPPLMVIEIISKPGKVTLGVCREYLMQWIKTQQEQIDENERLIDEYREEYERTRKHIDDIQHKPKVFQATKCTACSHLLELPSVHFMCNHSFHLTCFESYITDNDQECPSCLQENR</sequence>
<comment type="similarity">
    <text evidence="2">Belongs to the VPS11 family.</text>
</comment>
<dbReference type="InterPro" id="IPR001841">
    <property type="entry name" value="Znf_RING"/>
</dbReference>
<dbReference type="InterPro" id="IPR013083">
    <property type="entry name" value="Znf_RING/FYVE/PHD"/>
</dbReference>
<comment type="subcellular location">
    <subcellularLocation>
        <location evidence="1">Late endosome membrane</location>
        <topology evidence="1">Peripheral membrane protein</topology>
        <orientation evidence="1">Cytoplasmic side</orientation>
    </subcellularLocation>
</comment>
<dbReference type="InterPro" id="IPR000547">
    <property type="entry name" value="Clathrin_H-chain/VPS_repeat"/>
</dbReference>
<dbReference type="AlphaFoldDB" id="A0A1Y3BH16"/>
<evidence type="ECO:0000313" key="12">
    <source>
        <dbReference type="Proteomes" id="UP000194236"/>
    </source>
</evidence>
<evidence type="ECO:0000256" key="5">
    <source>
        <dbReference type="ARBA" id="ARBA00022833"/>
    </source>
</evidence>
<dbReference type="GO" id="GO:0030897">
    <property type="term" value="C:HOPS complex"/>
    <property type="evidence" value="ECO:0007669"/>
    <property type="project" value="TreeGrafter"/>
</dbReference>
<dbReference type="PANTHER" id="PTHR23323:SF24">
    <property type="entry name" value="VACUOLAR PROTEIN SORTING-ASSOCIATED PROTEIN 11 HOMOLOG"/>
    <property type="match status" value="1"/>
</dbReference>
<keyword evidence="5" id="KW-0862">Zinc</keyword>
<feature type="domain" description="RING-type" evidence="10">
    <location>
        <begin position="158"/>
        <end position="197"/>
    </location>
</feature>
<evidence type="ECO:0000256" key="2">
    <source>
        <dbReference type="ARBA" id="ARBA00007070"/>
    </source>
</evidence>
<dbReference type="PROSITE" id="PS50089">
    <property type="entry name" value="ZF_RING_2"/>
    <property type="match status" value="1"/>
</dbReference>
<evidence type="ECO:0000256" key="3">
    <source>
        <dbReference type="ARBA" id="ARBA00022723"/>
    </source>
</evidence>
<proteinExistence type="inferred from homology"/>
<dbReference type="PROSITE" id="PS50236">
    <property type="entry name" value="CHCR"/>
    <property type="match status" value="1"/>
</dbReference>
<dbReference type="InterPro" id="IPR057308">
    <property type="entry name" value="CHCR_PEP5_VPS11"/>
</dbReference>